<dbReference type="FunFam" id="3.40.50.2300:FF:000001">
    <property type="entry name" value="DNA-binding response regulator PhoB"/>
    <property type="match status" value="1"/>
</dbReference>
<evidence type="ECO:0000259" key="8">
    <source>
        <dbReference type="PROSITE" id="PS50110"/>
    </source>
</evidence>
<dbReference type="GO" id="GO:0000976">
    <property type="term" value="F:transcription cis-regulatory region binding"/>
    <property type="evidence" value="ECO:0007669"/>
    <property type="project" value="TreeGrafter"/>
</dbReference>
<keyword evidence="5" id="KW-0804">Transcription</keyword>
<dbReference type="Gene3D" id="1.10.10.10">
    <property type="entry name" value="Winged helix-like DNA-binding domain superfamily/Winged helix DNA-binding domain"/>
    <property type="match status" value="1"/>
</dbReference>
<dbReference type="PANTHER" id="PTHR48111:SF59">
    <property type="entry name" value="TRANSCRIPTIONAL REGULATORY PROTEIN BAER"/>
    <property type="match status" value="1"/>
</dbReference>
<dbReference type="GO" id="GO:0032993">
    <property type="term" value="C:protein-DNA complex"/>
    <property type="evidence" value="ECO:0007669"/>
    <property type="project" value="TreeGrafter"/>
</dbReference>
<feature type="DNA-binding region" description="OmpR/PhoB-type" evidence="7">
    <location>
        <begin position="131"/>
        <end position="227"/>
    </location>
</feature>
<keyword evidence="11" id="KW-1185">Reference proteome</keyword>
<feature type="modified residue" description="4-aspartylphosphate" evidence="6">
    <location>
        <position position="54"/>
    </location>
</feature>
<evidence type="ECO:0000256" key="3">
    <source>
        <dbReference type="ARBA" id="ARBA00023015"/>
    </source>
</evidence>
<dbReference type="InterPro" id="IPR001867">
    <property type="entry name" value="OmpR/PhoB-type_DNA-bd"/>
</dbReference>
<dbReference type="Pfam" id="PF00486">
    <property type="entry name" value="Trans_reg_C"/>
    <property type="match status" value="1"/>
</dbReference>
<dbReference type="EMBL" id="CP001804">
    <property type="protein sequence ID" value="ACY12909.1"/>
    <property type="molecule type" value="Genomic_DNA"/>
</dbReference>
<dbReference type="Gene3D" id="6.10.250.690">
    <property type="match status" value="1"/>
</dbReference>
<keyword evidence="1 6" id="KW-0597">Phosphoprotein</keyword>
<feature type="domain" description="Response regulatory" evidence="8">
    <location>
        <begin position="5"/>
        <end position="118"/>
    </location>
</feature>
<evidence type="ECO:0000256" key="1">
    <source>
        <dbReference type="ARBA" id="ARBA00022553"/>
    </source>
</evidence>
<dbReference type="PROSITE" id="PS50110">
    <property type="entry name" value="RESPONSE_REGULATORY"/>
    <property type="match status" value="1"/>
</dbReference>
<dbReference type="PROSITE" id="PS51755">
    <property type="entry name" value="OMPR_PHOB"/>
    <property type="match status" value="1"/>
</dbReference>
<dbReference type="InterPro" id="IPR001789">
    <property type="entry name" value="Sig_transdc_resp-reg_receiver"/>
</dbReference>
<dbReference type="STRING" id="502025.Hoch_0268"/>
<evidence type="ECO:0000313" key="10">
    <source>
        <dbReference type="EMBL" id="ACY12909.1"/>
    </source>
</evidence>
<dbReference type="KEGG" id="hoh:Hoch_0268"/>
<dbReference type="HOGENOM" id="CLU_000445_30_4_7"/>
<dbReference type="SMART" id="SM00862">
    <property type="entry name" value="Trans_reg_C"/>
    <property type="match status" value="1"/>
</dbReference>
<dbReference type="RefSeq" id="WP_012825536.1">
    <property type="nucleotide sequence ID" value="NC_013440.1"/>
</dbReference>
<evidence type="ECO:0000256" key="2">
    <source>
        <dbReference type="ARBA" id="ARBA00023012"/>
    </source>
</evidence>
<dbReference type="PANTHER" id="PTHR48111">
    <property type="entry name" value="REGULATOR OF RPOS"/>
    <property type="match status" value="1"/>
</dbReference>
<feature type="domain" description="OmpR/PhoB-type" evidence="9">
    <location>
        <begin position="131"/>
        <end position="227"/>
    </location>
</feature>
<dbReference type="InterPro" id="IPR011006">
    <property type="entry name" value="CheY-like_superfamily"/>
</dbReference>
<evidence type="ECO:0000256" key="5">
    <source>
        <dbReference type="ARBA" id="ARBA00023163"/>
    </source>
</evidence>
<dbReference type="OrthoDB" id="368799at2"/>
<organism evidence="10 11">
    <name type="scientific">Haliangium ochraceum (strain DSM 14365 / JCM 11303 / SMP-2)</name>
    <dbReference type="NCBI Taxonomy" id="502025"/>
    <lineage>
        <taxon>Bacteria</taxon>
        <taxon>Pseudomonadati</taxon>
        <taxon>Myxococcota</taxon>
        <taxon>Polyangia</taxon>
        <taxon>Haliangiales</taxon>
        <taxon>Kofleriaceae</taxon>
        <taxon>Haliangium</taxon>
    </lineage>
</organism>
<dbReference type="InterPro" id="IPR036388">
    <property type="entry name" value="WH-like_DNA-bd_sf"/>
</dbReference>
<evidence type="ECO:0000256" key="7">
    <source>
        <dbReference type="PROSITE-ProRule" id="PRU01091"/>
    </source>
</evidence>
<proteinExistence type="predicted"/>
<dbReference type="GO" id="GO:0006355">
    <property type="term" value="P:regulation of DNA-templated transcription"/>
    <property type="evidence" value="ECO:0007669"/>
    <property type="project" value="InterPro"/>
</dbReference>
<dbReference type="SUPFAM" id="SSF52172">
    <property type="entry name" value="CheY-like"/>
    <property type="match status" value="1"/>
</dbReference>
<evidence type="ECO:0000256" key="4">
    <source>
        <dbReference type="ARBA" id="ARBA00023125"/>
    </source>
</evidence>
<dbReference type="SMART" id="SM00448">
    <property type="entry name" value="REC"/>
    <property type="match status" value="1"/>
</dbReference>
<gene>
    <name evidence="10" type="ordered locus">Hoch_0268</name>
</gene>
<evidence type="ECO:0000313" key="11">
    <source>
        <dbReference type="Proteomes" id="UP000001880"/>
    </source>
</evidence>
<dbReference type="InterPro" id="IPR039420">
    <property type="entry name" value="WalR-like"/>
</dbReference>
<dbReference type="GO" id="GO:0005829">
    <property type="term" value="C:cytosol"/>
    <property type="evidence" value="ECO:0007669"/>
    <property type="project" value="TreeGrafter"/>
</dbReference>
<reference evidence="10 11" key="1">
    <citation type="journal article" date="2010" name="Stand. Genomic Sci.">
        <title>Complete genome sequence of Haliangium ochraceum type strain (SMP-2).</title>
        <authorList>
            <consortium name="US DOE Joint Genome Institute (JGI-PGF)"/>
            <person name="Ivanova N."/>
            <person name="Daum C."/>
            <person name="Lang E."/>
            <person name="Abt B."/>
            <person name="Kopitz M."/>
            <person name="Saunders E."/>
            <person name="Lapidus A."/>
            <person name="Lucas S."/>
            <person name="Glavina Del Rio T."/>
            <person name="Nolan M."/>
            <person name="Tice H."/>
            <person name="Copeland A."/>
            <person name="Cheng J.F."/>
            <person name="Chen F."/>
            <person name="Bruce D."/>
            <person name="Goodwin L."/>
            <person name="Pitluck S."/>
            <person name="Mavromatis K."/>
            <person name="Pati A."/>
            <person name="Mikhailova N."/>
            <person name="Chen A."/>
            <person name="Palaniappan K."/>
            <person name="Land M."/>
            <person name="Hauser L."/>
            <person name="Chang Y.J."/>
            <person name="Jeffries C.D."/>
            <person name="Detter J.C."/>
            <person name="Brettin T."/>
            <person name="Rohde M."/>
            <person name="Goker M."/>
            <person name="Bristow J."/>
            <person name="Markowitz V."/>
            <person name="Eisen J.A."/>
            <person name="Hugenholtz P."/>
            <person name="Kyrpides N.C."/>
            <person name="Klenk H.P."/>
        </authorList>
    </citation>
    <scope>NUCLEOTIDE SEQUENCE [LARGE SCALE GENOMIC DNA]</scope>
    <source>
        <strain evidence="11">DSM 14365 / CIP 107738 / JCM 11303 / AJ 13395 / SMP-2</strain>
    </source>
</reference>
<sequence>MNPARILVADDESNIRDVVQYALERDGYRVETAADGQSALARIEAGGIDLVILDVLMPELDGLNLCRKLRERGDVPIIFLSSRSEEADRILGLELGGDDYVTKPFSPRELATRVKAVLRRVAARRGADDAPPALVYERLTLDPAAHELRVDDDKIALTVTEFRVLHAILERPGRVLTRSQLIDRAYEDGLHVSERTIDTHIRRIRAKLRPYGIEAIETVHGLGYKTP</sequence>
<dbReference type="Pfam" id="PF00072">
    <property type="entry name" value="Response_reg"/>
    <property type="match status" value="1"/>
</dbReference>
<keyword evidence="3" id="KW-0805">Transcription regulation</keyword>
<dbReference type="GO" id="GO:0000156">
    <property type="term" value="F:phosphorelay response regulator activity"/>
    <property type="evidence" value="ECO:0007669"/>
    <property type="project" value="TreeGrafter"/>
</dbReference>
<dbReference type="eggNOG" id="COG0745">
    <property type="taxonomic scope" value="Bacteria"/>
</dbReference>
<evidence type="ECO:0000259" key="9">
    <source>
        <dbReference type="PROSITE" id="PS51755"/>
    </source>
</evidence>
<dbReference type="Proteomes" id="UP000001880">
    <property type="component" value="Chromosome"/>
</dbReference>
<evidence type="ECO:0000256" key="6">
    <source>
        <dbReference type="PROSITE-ProRule" id="PRU00169"/>
    </source>
</evidence>
<dbReference type="Gene3D" id="3.40.50.2300">
    <property type="match status" value="1"/>
</dbReference>
<keyword evidence="4 7" id="KW-0238">DNA-binding</keyword>
<dbReference type="AlphaFoldDB" id="D0LHP7"/>
<dbReference type="CDD" id="cd00383">
    <property type="entry name" value="trans_reg_C"/>
    <property type="match status" value="1"/>
</dbReference>
<name>D0LHP7_HALO1</name>
<accession>D0LHP7</accession>
<protein>
    <submittedName>
        <fullName evidence="10">Two component transcriptional regulator, winged helix family</fullName>
    </submittedName>
</protein>
<keyword evidence="2" id="KW-0902">Two-component regulatory system</keyword>